<evidence type="ECO:0000259" key="2">
    <source>
        <dbReference type="Pfam" id="PF09968"/>
    </source>
</evidence>
<organism evidence="3 4">
    <name type="scientific">Algoriphagus taiwanensis</name>
    <dbReference type="NCBI Taxonomy" id="1445656"/>
    <lineage>
        <taxon>Bacteria</taxon>
        <taxon>Pseudomonadati</taxon>
        <taxon>Bacteroidota</taxon>
        <taxon>Cytophagia</taxon>
        <taxon>Cytophagales</taxon>
        <taxon>Cyclobacteriaceae</taxon>
        <taxon>Algoriphagus</taxon>
    </lineage>
</organism>
<feature type="domain" description="DUF2202" evidence="2">
    <location>
        <begin position="42"/>
        <end position="202"/>
    </location>
</feature>
<dbReference type="InterPro" id="IPR019243">
    <property type="entry name" value="DUF2202"/>
</dbReference>
<sequence length="211" mass="23583">MVSLPIKMKRILLPIALMLITFSGCQDEESTLPPSRLSEQELETLLFTREEEKLAFDVYNYAFEKHGLPAFQNIASSEQQHINAVLSVMASNGIADPLNGTTDRGIFSNPTLQDLYSLLTARVNQSLQESIKVGLLIEDMDINDLKAGILETSNPQLIQVYSSLKCGSENHLRSFFNQAQIQGVDYSPEFTSQEEYTQIVNSPRTSCQTTN</sequence>
<keyword evidence="1" id="KW-0732">Signal</keyword>
<accession>A0ABQ6Q158</accession>
<name>A0ABQ6Q158_9BACT</name>
<dbReference type="EMBL" id="BTPE01000004">
    <property type="protein sequence ID" value="GMQ33330.1"/>
    <property type="molecule type" value="Genomic_DNA"/>
</dbReference>
<protein>
    <submittedName>
        <fullName evidence="3">DUF2202 domain-containing protein</fullName>
    </submittedName>
</protein>
<dbReference type="Gene3D" id="1.20.1260.10">
    <property type="match status" value="1"/>
</dbReference>
<dbReference type="PROSITE" id="PS51257">
    <property type="entry name" value="PROKAR_LIPOPROTEIN"/>
    <property type="match status" value="1"/>
</dbReference>
<dbReference type="CDD" id="cd01048">
    <property type="entry name" value="Ferritin_like_AB2"/>
    <property type="match status" value="1"/>
</dbReference>
<feature type="signal peptide" evidence="1">
    <location>
        <begin position="1"/>
        <end position="26"/>
    </location>
</feature>
<evidence type="ECO:0000256" key="1">
    <source>
        <dbReference type="SAM" id="SignalP"/>
    </source>
</evidence>
<evidence type="ECO:0000313" key="4">
    <source>
        <dbReference type="Proteomes" id="UP001307705"/>
    </source>
</evidence>
<dbReference type="InterPro" id="IPR012347">
    <property type="entry name" value="Ferritin-like"/>
</dbReference>
<evidence type="ECO:0000313" key="3">
    <source>
        <dbReference type="EMBL" id="GMQ33330.1"/>
    </source>
</evidence>
<proteinExistence type="predicted"/>
<feature type="chain" id="PRO_5047046685" evidence="1">
    <location>
        <begin position="27"/>
        <end position="211"/>
    </location>
</feature>
<comment type="caution">
    <text evidence="3">The sequence shown here is derived from an EMBL/GenBank/DDBJ whole genome shotgun (WGS) entry which is preliminary data.</text>
</comment>
<dbReference type="Proteomes" id="UP001307705">
    <property type="component" value="Unassembled WGS sequence"/>
</dbReference>
<dbReference type="Pfam" id="PF09968">
    <property type="entry name" value="DUF2202"/>
    <property type="match status" value="1"/>
</dbReference>
<gene>
    <name evidence="3" type="ORF">Ataiwa_16020</name>
</gene>
<reference evidence="3 4" key="1">
    <citation type="submission" date="2023-08" db="EMBL/GenBank/DDBJ databases">
        <title>Draft genome sequence of Algoriphagus taiwanensis.</title>
        <authorList>
            <person name="Takatani N."/>
            <person name="Hosokawa M."/>
            <person name="Sawabe T."/>
        </authorList>
    </citation>
    <scope>NUCLEOTIDE SEQUENCE [LARGE SCALE GENOMIC DNA]</scope>
    <source>
        <strain evidence="3 4">JCM 19755</strain>
    </source>
</reference>
<keyword evidence="4" id="KW-1185">Reference proteome</keyword>